<dbReference type="Pfam" id="PF19308">
    <property type="entry name" value="CRISPR_Cas6_N"/>
    <property type="match status" value="1"/>
</dbReference>
<proteinExistence type="predicted"/>
<dbReference type="CDD" id="cd21141">
    <property type="entry name" value="Cas6_III-like"/>
    <property type="match status" value="1"/>
</dbReference>
<sequence length="350" mass="37998">MSAWDPLAARAASPREVSYLYSCVVFLTADGPAVLPATQGHHAHAAFLDMVRGVDPGLAAWLHDARGRKPFTIGPLRGLPQPRRGEIQVPAGWTCWLRFTFLAQPVFESFRSALLRGSVQPRLRLGSGSFMISEVRYGPGSHRWAGWTTAEALAARMGLPGAPPAPAPAASEEHDREAAADDAPVTFSFELASPTAWSLGGERGRRVEVLPAPALFFGSLVASWNAWFGERLGRIDPTLREYVAQAVVVSRMELATRMYRYQEHLQVGTVGRITYRLLDSPRAPEARILDVLADLAFYSGVGYRTTMGMGQVRRLADEEGMRRGEGHGAGDRQEVAGDASHGAGCHDEPA</sequence>
<dbReference type="InterPro" id="IPR019267">
    <property type="entry name" value="CRISPR-assoc_Cas6_C"/>
</dbReference>
<gene>
    <name evidence="4" type="primary">cas6</name>
    <name evidence="4" type="ORF">Q5761_07925</name>
</gene>
<evidence type="ECO:0000259" key="2">
    <source>
        <dbReference type="Pfam" id="PF10040"/>
    </source>
</evidence>
<organism evidence="4 5">
    <name type="scientific">Thermaerobacter composti</name>
    <dbReference type="NCBI Taxonomy" id="554949"/>
    <lineage>
        <taxon>Bacteria</taxon>
        <taxon>Bacillati</taxon>
        <taxon>Bacillota</taxon>
        <taxon>Clostridia</taxon>
        <taxon>Eubacteriales</taxon>
        <taxon>Clostridiales Family XVII. Incertae Sedis</taxon>
        <taxon>Thermaerobacter</taxon>
    </lineage>
</organism>
<dbReference type="InterPro" id="IPR045747">
    <property type="entry name" value="CRISPR-assoc_prot_Cas6_N_sf"/>
</dbReference>
<evidence type="ECO:0000313" key="5">
    <source>
        <dbReference type="Proteomes" id="UP001304683"/>
    </source>
</evidence>
<name>A0ABZ0QNE6_9FIRM</name>
<protein>
    <submittedName>
        <fullName evidence="4">CRISPR system precrRNA processing endoribonuclease RAMP protein Cas6</fullName>
    </submittedName>
</protein>
<evidence type="ECO:0000256" key="1">
    <source>
        <dbReference type="SAM" id="MobiDB-lite"/>
    </source>
</evidence>
<dbReference type="Gene3D" id="3.30.70.1890">
    <property type="match status" value="1"/>
</dbReference>
<evidence type="ECO:0000259" key="3">
    <source>
        <dbReference type="Pfam" id="PF19308"/>
    </source>
</evidence>
<dbReference type="Pfam" id="PF10040">
    <property type="entry name" value="CRISPR_Cas6"/>
    <property type="match status" value="1"/>
</dbReference>
<feature type="domain" description="CRISPR-associated protein Cas6-like N-terminal" evidence="3">
    <location>
        <begin position="21"/>
        <end position="149"/>
    </location>
</feature>
<dbReference type="EMBL" id="CP132508">
    <property type="protein sequence ID" value="WPD18302.1"/>
    <property type="molecule type" value="Genomic_DNA"/>
</dbReference>
<reference evidence="4 5" key="1">
    <citation type="submission" date="2023-08" db="EMBL/GenBank/DDBJ databases">
        <title>Genome sequence of Thermaerobacter compostii strain Ins1, a spore-forming filamentous bacterium isolated from a deep geothermal reservoir.</title>
        <authorList>
            <person name="Bregnard D."/>
            <person name="Gonzalez D."/>
            <person name="Junier P."/>
        </authorList>
    </citation>
    <scope>NUCLEOTIDE SEQUENCE [LARGE SCALE GENOMIC DNA]</scope>
    <source>
        <strain evidence="4 5">Ins1</strain>
    </source>
</reference>
<feature type="region of interest" description="Disordered" evidence="1">
    <location>
        <begin position="320"/>
        <end position="350"/>
    </location>
</feature>
<evidence type="ECO:0000313" key="4">
    <source>
        <dbReference type="EMBL" id="WPD18302.1"/>
    </source>
</evidence>
<keyword evidence="5" id="KW-1185">Reference proteome</keyword>
<dbReference type="RefSeq" id="WP_318750153.1">
    <property type="nucleotide sequence ID" value="NZ_CP132508.1"/>
</dbReference>
<dbReference type="Proteomes" id="UP001304683">
    <property type="component" value="Chromosome"/>
</dbReference>
<feature type="compositionally biased region" description="Basic and acidic residues" evidence="1">
    <location>
        <begin position="320"/>
        <end position="335"/>
    </location>
</feature>
<accession>A0ABZ0QNE6</accession>
<feature type="domain" description="CRISPR-associated protein Cas6 C-terminal" evidence="2">
    <location>
        <begin position="190"/>
        <end position="312"/>
    </location>
</feature>
<dbReference type="InterPro" id="IPR045648">
    <property type="entry name" value="CRISPR-assoc_Cas6-like_N"/>
</dbReference>
<dbReference type="Gene3D" id="3.30.70.1900">
    <property type="match status" value="1"/>
</dbReference>